<evidence type="ECO:0000256" key="3">
    <source>
        <dbReference type="ARBA" id="ARBA00023204"/>
    </source>
</evidence>
<keyword evidence="2" id="KW-0233">DNA recombination</keyword>
<evidence type="ECO:0000256" key="1">
    <source>
        <dbReference type="ARBA" id="ARBA00022763"/>
    </source>
</evidence>
<dbReference type="GO" id="GO:0043590">
    <property type="term" value="C:bacterial nucleoid"/>
    <property type="evidence" value="ECO:0007669"/>
    <property type="project" value="TreeGrafter"/>
</dbReference>
<dbReference type="Proteomes" id="UP000276254">
    <property type="component" value="Chromosome"/>
</dbReference>
<dbReference type="SUPFAM" id="SSF50249">
    <property type="entry name" value="Nucleic acid-binding proteins"/>
    <property type="match status" value="1"/>
</dbReference>
<accession>A0A494TP06</accession>
<dbReference type="PANTHER" id="PTHR33991">
    <property type="entry name" value="DNA REPAIR PROTEIN RECO"/>
    <property type="match status" value="1"/>
</dbReference>
<dbReference type="RefSeq" id="WP_121154279.1">
    <property type="nucleotide sequence ID" value="NZ_CP032829.1"/>
</dbReference>
<keyword evidence="3" id="KW-0234">DNA repair</keyword>
<gene>
    <name evidence="5" type="ORF">D3Y57_16305</name>
</gene>
<sequence length="197" mass="20930">MLIRAQTIVCAVRAHGEHGAIVRGLTAEHGLLAGYVRGGRSRRLRPILSAGNIVEAEFRARTEDQLAALTVELVTSRAALLTEPMAAAALDWATALAAATLPEGHPYPRIYAALDGVIAAIEAASVARDWANGLARYELLVLAELGFGSDNVAGDDGLLARLKDNGERLSADLFAGRRVDVMAARERLIDRLTRAVG</sequence>
<evidence type="ECO:0000256" key="2">
    <source>
        <dbReference type="ARBA" id="ARBA00023172"/>
    </source>
</evidence>
<proteinExistence type="predicted"/>
<name>A0A494TP06_SPHPE</name>
<reference evidence="5 6" key="1">
    <citation type="submission" date="2018-09" db="EMBL/GenBank/DDBJ databases">
        <title>Sphingomonas peninsula sp. nov., isolated from fildes peninsula, Antarctic soil.</title>
        <authorList>
            <person name="Yingchao G."/>
        </authorList>
    </citation>
    <scope>NUCLEOTIDE SEQUENCE [LARGE SCALE GENOMIC DNA]</scope>
    <source>
        <strain evidence="5 6">YZ-8</strain>
    </source>
</reference>
<dbReference type="OrthoDB" id="9804792at2"/>
<keyword evidence="6" id="KW-1185">Reference proteome</keyword>
<protein>
    <submittedName>
        <fullName evidence="5">DNA repair protein RecO</fullName>
    </submittedName>
</protein>
<dbReference type="InterPro" id="IPR003717">
    <property type="entry name" value="RecO"/>
</dbReference>
<evidence type="ECO:0000313" key="5">
    <source>
        <dbReference type="EMBL" id="AYJ87208.1"/>
    </source>
</evidence>
<dbReference type="Gene3D" id="2.40.50.140">
    <property type="entry name" value="Nucleic acid-binding proteins"/>
    <property type="match status" value="1"/>
</dbReference>
<feature type="domain" description="DNA replication/recombination mediator RecO N-terminal" evidence="4">
    <location>
        <begin position="1"/>
        <end position="76"/>
    </location>
</feature>
<dbReference type="EMBL" id="CP032829">
    <property type="protein sequence ID" value="AYJ87208.1"/>
    <property type="molecule type" value="Genomic_DNA"/>
</dbReference>
<dbReference type="AlphaFoldDB" id="A0A494TP06"/>
<dbReference type="Pfam" id="PF11967">
    <property type="entry name" value="RecO_N"/>
    <property type="match status" value="1"/>
</dbReference>
<dbReference type="GO" id="GO:0006302">
    <property type="term" value="P:double-strand break repair"/>
    <property type="evidence" value="ECO:0007669"/>
    <property type="project" value="TreeGrafter"/>
</dbReference>
<dbReference type="InterPro" id="IPR022572">
    <property type="entry name" value="DNA_rep/recomb_RecO_N"/>
</dbReference>
<dbReference type="GO" id="GO:0006310">
    <property type="term" value="P:DNA recombination"/>
    <property type="evidence" value="ECO:0007669"/>
    <property type="project" value="UniProtKB-KW"/>
</dbReference>
<dbReference type="Pfam" id="PF02565">
    <property type="entry name" value="RecO_C"/>
    <property type="match status" value="1"/>
</dbReference>
<keyword evidence="1" id="KW-0227">DNA damage</keyword>
<evidence type="ECO:0000259" key="4">
    <source>
        <dbReference type="Pfam" id="PF11967"/>
    </source>
</evidence>
<organism evidence="5 6">
    <name type="scientific">Sphingomonas paeninsulae</name>
    <dbReference type="NCBI Taxonomy" id="2319844"/>
    <lineage>
        <taxon>Bacteria</taxon>
        <taxon>Pseudomonadati</taxon>
        <taxon>Pseudomonadota</taxon>
        <taxon>Alphaproteobacteria</taxon>
        <taxon>Sphingomonadales</taxon>
        <taxon>Sphingomonadaceae</taxon>
        <taxon>Sphingomonas</taxon>
    </lineage>
</organism>
<evidence type="ECO:0000313" key="6">
    <source>
        <dbReference type="Proteomes" id="UP000276254"/>
    </source>
</evidence>
<dbReference type="KEGG" id="spha:D3Y57_16305"/>
<dbReference type="PANTHER" id="PTHR33991:SF1">
    <property type="entry name" value="DNA REPAIR PROTEIN RECO"/>
    <property type="match status" value="1"/>
</dbReference>
<dbReference type="InterPro" id="IPR012340">
    <property type="entry name" value="NA-bd_OB-fold"/>
</dbReference>